<dbReference type="Gene3D" id="2.60.40.10">
    <property type="entry name" value="Immunoglobulins"/>
    <property type="match status" value="2"/>
</dbReference>
<dbReference type="GO" id="GO:0004896">
    <property type="term" value="F:cytokine receptor activity"/>
    <property type="evidence" value="ECO:0007669"/>
    <property type="project" value="TreeGrafter"/>
</dbReference>
<keyword evidence="4" id="KW-0675">Receptor</keyword>
<evidence type="ECO:0000313" key="8">
    <source>
        <dbReference type="Proteomes" id="UP000694397"/>
    </source>
</evidence>
<reference evidence="7 8" key="1">
    <citation type="submission" date="2019-04" db="EMBL/GenBank/DDBJ databases">
        <authorList>
            <consortium name="Wellcome Sanger Institute Data Sharing"/>
        </authorList>
    </citation>
    <scope>NUCLEOTIDE SEQUENCE [LARGE SCALE GENOMIC DNA]</scope>
</reference>
<proteinExistence type="inferred from homology"/>
<dbReference type="InterPro" id="IPR036116">
    <property type="entry name" value="FN3_sf"/>
</dbReference>
<name>A0A8C9S5X7_SCLFO</name>
<keyword evidence="3" id="KW-1015">Disulfide bond</keyword>
<reference evidence="7" key="3">
    <citation type="submission" date="2025-09" db="UniProtKB">
        <authorList>
            <consortium name="Ensembl"/>
        </authorList>
    </citation>
    <scope>IDENTIFICATION</scope>
</reference>
<dbReference type="InterPro" id="IPR003961">
    <property type="entry name" value="FN3_dom"/>
</dbReference>
<dbReference type="AlphaFoldDB" id="A0A8C9S5X7"/>
<keyword evidence="2" id="KW-0732">Signal</keyword>
<dbReference type="GO" id="GO:0005886">
    <property type="term" value="C:plasma membrane"/>
    <property type="evidence" value="ECO:0007669"/>
    <property type="project" value="TreeGrafter"/>
</dbReference>
<dbReference type="GeneTree" id="ENSGT00940000161124"/>
<feature type="domain" description="Interferon/interleukin receptor" evidence="6">
    <location>
        <begin position="148"/>
        <end position="252"/>
    </location>
</feature>
<evidence type="ECO:0000259" key="6">
    <source>
        <dbReference type="Pfam" id="PF09294"/>
    </source>
</evidence>
<reference evidence="7" key="2">
    <citation type="submission" date="2025-08" db="UniProtKB">
        <authorList>
            <consortium name="Ensembl"/>
        </authorList>
    </citation>
    <scope>IDENTIFICATION</scope>
</reference>
<dbReference type="InterPro" id="IPR013783">
    <property type="entry name" value="Ig-like_fold"/>
</dbReference>
<evidence type="ECO:0000256" key="4">
    <source>
        <dbReference type="ARBA" id="ARBA00023170"/>
    </source>
</evidence>
<dbReference type="Ensembl" id="ENSSFOT00015025392.2">
    <property type="protein sequence ID" value="ENSSFOP00015025115.2"/>
    <property type="gene ID" value="ENSSFOG00015016161.2"/>
</dbReference>
<evidence type="ECO:0000259" key="5">
    <source>
        <dbReference type="Pfam" id="PF01108"/>
    </source>
</evidence>
<evidence type="ECO:0000256" key="1">
    <source>
        <dbReference type="ARBA" id="ARBA00005399"/>
    </source>
</evidence>
<evidence type="ECO:0000313" key="7">
    <source>
        <dbReference type="Ensembl" id="ENSSFOP00015025115.2"/>
    </source>
</evidence>
<comment type="similarity">
    <text evidence="1">Belongs to the type II cytokine receptor family.</text>
</comment>
<organism evidence="7 8">
    <name type="scientific">Scleropages formosus</name>
    <name type="common">Asian bonytongue</name>
    <name type="synonym">Osteoglossum formosum</name>
    <dbReference type="NCBI Taxonomy" id="113540"/>
    <lineage>
        <taxon>Eukaryota</taxon>
        <taxon>Metazoa</taxon>
        <taxon>Chordata</taxon>
        <taxon>Craniata</taxon>
        <taxon>Vertebrata</taxon>
        <taxon>Euteleostomi</taxon>
        <taxon>Actinopterygii</taxon>
        <taxon>Neopterygii</taxon>
        <taxon>Teleostei</taxon>
        <taxon>Osteoglossocephala</taxon>
        <taxon>Osteoglossomorpha</taxon>
        <taxon>Osteoglossiformes</taxon>
        <taxon>Osteoglossidae</taxon>
        <taxon>Scleropages</taxon>
    </lineage>
</organism>
<feature type="domain" description="Fibronectin type-III" evidence="5">
    <location>
        <begin position="38"/>
        <end position="136"/>
    </location>
</feature>
<dbReference type="FunFam" id="2.60.40.10:FF:000348">
    <property type="entry name" value="Interleukin 20 receptor subunit alpha"/>
    <property type="match status" value="1"/>
</dbReference>
<dbReference type="Pfam" id="PF01108">
    <property type="entry name" value="Tissue_fac"/>
    <property type="match status" value="1"/>
</dbReference>
<keyword evidence="8" id="KW-1185">Reference proteome</keyword>
<dbReference type="CDD" id="cd00063">
    <property type="entry name" value="FN3"/>
    <property type="match status" value="1"/>
</dbReference>
<gene>
    <name evidence="7" type="primary">IL22RA2</name>
</gene>
<dbReference type="InterPro" id="IPR015373">
    <property type="entry name" value="Interferon/interleukin_rcp_dom"/>
</dbReference>
<dbReference type="InterPro" id="IPR050650">
    <property type="entry name" value="Type-II_Cytokine-TF_Rcpt"/>
</dbReference>
<dbReference type="RefSeq" id="XP_029107139.1">
    <property type="nucleotide sequence ID" value="XM_029251306.1"/>
</dbReference>
<dbReference type="Pfam" id="PF09294">
    <property type="entry name" value="Interfer-bind"/>
    <property type="match status" value="1"/>
</dbReference>
<sequence length="253" mass="29179">MYKECSGGAAGQYKRPHGAAVDMRPLTFWLFCISILNAYPRISHSKDASRGLIPQEVRFRSLDYSNVLHWKPQSYTNKGQKFFVQYKVYGDKQWTDVTQCQGISQTSCDLTQQTSDPREWYYARVQAALHGTQSGWALSPRFNPYWETSVSPPAMRLRATEQGVVIRLRPPRSPYRRRRGSFISMRKLQKLTFRIFITHDGVLQETLEVEGCVTELVVKDQNPRTTYCFQVEAHLLQQGRSGTRSNPTCITTR</sequence>
<dbReference type="PANTHER" id="PTHR20859">
    <property type="entry name" value="INTERFERON/INTERLEUKIN RECEPTOR"/>
    <property type="match status" value="1"/>
</dbReference>
<dbReference type="Proteomes" id="UP000694397">
    <property type="component" value="Chromosome 4"/>
</dbReference>
<dbReference type="OrthoDB" id="10007376at2759"/>
<evidence type="ECO:0000256" key="2">
    <source>
        <dbReference type="ARBA" id="ARBA00022729"/>
    </source>
</evidence>
<protein>
    <submittedName>
        <fullName evidence="7">Interleukin 22 receptor subunit alpha 2</fullName>
    </submittedName>
</protein>
<accession>A0A8C9S5X7</accession>
<evidence type="ECO:0000256" key="3">
    <source>
        <dbReference type="ARBA" id="ARBA00023157"/>
    </source>
</evidence>
<dbReference type="SUPFAM" id="SSF49265">
    <property type="entry name" value="Fibronectin type III"/>
    <property type="match status" value="2"/>
</dbReference>
<dbReference type="PANTHER" id="PTHR20859:SF53">
    <property type="entry name" value="INTERLEUKIN-22 RECEPTOR SUBUNIT ALPHA-1"/>
    <property type="match status" value="1"/>
</dbReference>
<dbReference type="GeneID" id="108932841"/>